<dbReference type="GO" id="GO:0140359">
    <property type="term" value="F:ABC-type transporter activity"/>
    <property type="evidence" value="ECO:0007669"/>
    <property type="project" value="InterPro"/>
</dbReference>
<name>A0A0E3ZB25_PLUXY</name>
<evidence type="ECO:0000256" key="3">
    <source>
        <dbReference type="ARBA" id="ARBA00022692"/>
    </source>
</evidence>
<proteinExistence type="evidence at transcript level"/>
<dbReference type="PANTHER" id="PTHR24223">
    <property type="entry name" value="ATP-BINDING CASSETTE SUB-FAMILY C"/>
    <property type="match status" value="1"/>
</dbReference>
<dbReference type="CDD" id="cd03250">
    <property type="entry name" value="ABCC_MRP_domain1"/>
    <property type="match status" value="1"/>
</dbReference>
<dbReference type="InterPro" id="IPR027417">
    <property type="entry name" value="P-loop_NTPase"/>
</dbReference>
<feature type="transmembrane region" description="Helical" evidence="10">
    <location>
        <begin position="249"/>
        <end position="268"/>
    </location>
</feature>
<accession>A0A0E3ZB25</accession>
<dbReference type="InterPro" id="IPR036640">
    <property type="entry name" value="ABC1_TM_sf"/>
</dbReference>
<keyword evidence="2" id="KW-0813">Transport</keyword>
<evidence type="ECO:0000256" key="9">
    <source>
        <dbReference type="SAM" id="MobiDB-lite"/>
    </source>
</evidence>
<feature type="domain" description="ABC transporter" evidence="11">
    <location>
        <begin position="445"/>
        <end position="669"/>
    </location>
</feature>
<evidence type="ECO:0000313" key="13">
    <source>
        <dbReference type="EMBL" id="AKC96182.1"/>
    </source>
</evidence>
<keyword evidence="5" id="KW-0547">Nucleotide-binding</keyword>
<dbReference type="SMART" id="SM00382">
    <property type="entry name" value="AAA"/>
    <property type="match status" value="2"/>
</dbReference>
<evidence type="ECO:0000256" key="10">
    <source>
        <dbReference type="SAM" id="Phobius"/>
    </source>
</evidence>
<reference evidence="13" key="1">
    <citation type="journal article" date="2015" name="PLoS Genet.">
        <title>MAPK Signaling Pathway Alters Expression of Midgut ALP and ABCC Genes and Causes Resistance to Bacillus thuringiensis Cry1Ac Toxin in Diamondback Moth.</title>
        <authorList>
            <person name="Guo Z."/>
            <person name="Kang S."/>
            <person name="Chen D."/>
            <person name="Wu Q."/>
            <person name="Wang S."/>
            <person name="Xie W."/>
            <person name="Zhu X."/>
            <person name="Baxter S.W."/>
            <person name="Zhou X."/>
            <person name="Jurat-Fuentes J.L."/>
            <person name="Zhang Y."/>
        </authorList>
    </citation>
    <scope>NUCLEOTIDE SEQUENCE</scope>
    <source>
        <strain evidence="13">DBM1Ac-S</strain>
        <tissue evidence="13">Midgut</tissue>
    </source>
</reference>
<evidence type="ECO:0000256" key="6">
    <source>
        <dbReference type="ARBA" id="ARBA00022840"/>
    </source>
</evidence>
<dbReference type="EMBL" id="KM245563">
    <property type="protein sequence ID" value="AKC96182.1"/>
    <property type="molecule type" value="mRNA"/>
</dbReference>
<organism evidence="13">
    <name type="scientific">Plutella xylostella</name>
    <name type="common">Diamondback moth</name>
    <name type="synonym">Plutella maculipennis</name>
    <dbReference type="NCBI Taxonomy" id="51655"/>
    <lineage>
        <taxon>Eukaryota</taxon>
        <taxon>Metazoa</taxon>
        <taxon>Ecdysozoa</taxon>
        <taxon>Arthropoda</taxon>
        <taxon>Hexapoda</taxon>
        <taxon>Insecta</taxon>
        <taxon>Pterygota</taxon>
        <taxon>Neoptera</taxon>
        <taxon>Endopterygota</taxon>
        <taxon>Lepidoptera</taxon>
        <taxon>Glossata</taxon>
        <taxon>Ditrysia</taxon>
        <taxon>Yponomeutoidea</taxon>
        <taxon>Plutellidae</taxon>
        <taxon>Plutella</taxon>
    </lineage>
</organism>
<keyword evidence="8 10" id="KW-0472">Membrane</keyword>
<dbReference type="InterPro" id="IPR044746">
    <property type="entry name" value="ABCC_6TM_D1"/>
</dbReference>
<evidence type="ECO:0000256" key="1">
    <source>
        <dbReference type="ARBA" id="ARBA00004141"/>
    </source>
</evidence>
<dbReference type="CDD" id="cd03244">
    <property type="entry name" value="ABCC_MRP_domain2"/>
    <property type="match status" value="1"/>
</dbReference>
<feature type="transmembrane region" description="Helical" evidence="10">
    <location>
        <begin position="148"/>
        <end position="170"/>
    </location>
</feature>
<keyword evidence="4" id="KW-0677">Repeat</keyword>
<protein>
    <submittedName>
        <fullName evidence="13">ABC transporter subfamily C protein</fullName>
    </submittedName>
</protein>
<sequence>MAQGHAPCMLDAVKMDSKVILKETNPHDKANVISKIFLLWSFKLFHRGYKRGLTVDDLSKARDNDQSTRLGDRLEAAWQREVDTAKREGGKPSLSKAIVRTFWVEYMMLGFFVGLLFIVLWPLLPYTLGLFIGYFSGEKNAETYKYAHIYNFAMNMISISTSMILNHLYLSQGCVGMRIRVACCSLMYRKVLKLDRIGLSKTEPGQVINLMSNDVNRFDLVMLFLHYIWVMPIVVPVVCYLVWQRIQWATFAALVVIFVQTVAIQAYLSNRQGVLRGKIARRTDERVKVMSELVNGVQVIKMYAWERPFEKLVEKLRKMEVHFIFRTSMIKGFSTALSVFTERFMLYTAVVTFVLIGGDIRSEITYSLVQYFNLLQLACNIFFPLALAYLAETKVTIRRLEEFLMLEELPTAKALEAYGKDILSLGNGDTEKFKMEKVRPNYTGLVLNGLCASWDPSPIVDTLRNLKFSAKPGEFVGVAGPVGAGKSSLLQVILGELPVSRGTLSLGGARVAYASQEPWLFVATVRQNILFGLPYDRVRYKKVVHACALTRDFEIWPAGDSTLVGERGVSLSGGQRARIGLARACYREAEIYLLDDPLSAVDTHVGKHMVTECIQGLLRNSTVILVTHQLHHLRAADNIVVLRNGEIETQGKFEHVSSSPLFNELLEEEDEPEKPSEAKIQRQRTISVQSKTSVSTVNDGKANDDDDEDQNETDELMEQGRVSGSVYKDYFKAGGGWATLSFTLIAVIAAQVVTSASDLWLTYWMNTVEDRVKVLGLNEETSNLTRSSNITDELTTVLPETTLDVNSSLTEPNMTVIGTMVKTALAITNLTRLGDDGEIDHPYFIYIWGVFIFGCIVLTTGRSIHFLWVCMRSSINLHNKMFSDILHATMRFFDTNPSGRILNRFSKDMGIIDEILPRMYLDSIQIFMVMMGILVMVAIVNPYMMLTTCACGACMYVWTLLYLNTAQAIKRVEGVTRSPVFSHVSASMAGLGTVRACGAEAMLRRQFDEKQDVHTAAWYLTLVTNAAFSIWLCLMSAVYVVIVAYTFLLLDNESTKSGDVGLALSQGLILVNMVQYGIKQATEVISQMTSVERIMQFTKLPQEQVEGPSPPPAWPKKAKLVFKDLYLRYDQDSDPVLKNLNIVIESGWKVGVVGRTGAGKSSLISALFRLAPLEGQVLIDDVDTGKIALKDLRSKIAIIPQEPVLFSASLRYNLDPFEKYSDADIWKALEQVELKNLVTSLSSAVQSGGTNFSCGQRQLLCLARAALARNKLLVLDEATANVDPNTDALIQKTIRTCFADCTVLTVAHRLHTVADSDRVIVMDAGQIIEIGHPHELLQNAEGSFSGMVKQLSPAAEQSLRDSAARAHAQHIRYVDEEQH</sequence>
<evidence type="ECO:0000259" key="12">
    <source>
        <dbReference type="PROSITE" id="PS50929"/>
    </source>
</evidence>
<evidence type="ECO:0000256" key="7">
    <source>
        <dbReference type="ARBA" id="ARBA00022989"/>
    </source>
</evidence>
<keyword evidence="7 10" id="KW-1133">Transmembrane helix</keyword>
<dbReference type="Pfam" id="PF00005">
    <property type="entry name" value="ABC_tran"/>
    <property type="match status" value="2"/>
</dbReference>
<dbReference type="InterPro" id="IPR050173">
    <property type="entry name" value="ABC_transporter_C-like"/>
</dbReference>
<dbReference type="FunFam" id="3.40.50.300:FF:000973">
    <property type="entry name" value="Multidrug resistance-associated protein 4"/>
    <property type="match status" value="1"/>
</dbReference>
<evidence type="ECO:0000256" key="4">
    <source>
        <dbReference type="ARBA" id="ARBA00022737"/>
    </source>
</evidence>
<feature type="region of interest" description="Disordered" evidence="9">
    <location>
        <begin position="667"/>
        <end position="719"/>
    </location>
</feature>
<feature type="transmembrane region" description="Helical" evidence="10">
    <location>
        <begin position="336"/>
        <end position="356"/>
    </location>
</feature>
<dbReference type="InterPro" id="IPR011527">
    <property type="entry name" value="ABC1_TM_dom"/>
</dbReference>
<dbReference type="InterPro" id="IPR003593">
    <property type="entry name" value="AAA+_ATPase"/>
</dbReference>
<evidence type="ECO:0000256" key="2">
    <source>
        <dbReference type="ARBA" id="ARBA00022448"/>
    </source>
</evidence>
<keyword evidence="6" id="KW-0067">ATP-binding</keyword>
<feature type="domain" description="ABC transmembrane type-1" evidence="12">
    <location>
        <begin position="109"/>
        <end position="391"/>
    </location>
</feature>
<feature type="compositionally biased region" description="Polar residues" evidence="9">
    <location>
        <begin position="683"/>
        <end position="697"/>
    </location>
</feature>
<feature type="transmembrane region" description="Helical" evidence="10">
    <location>
        <begin position="220"/>
        <end position="243"/>
    </location>
</feature>
<evidence type="ECO:0000256" key="8">
    <source>
        <dbReference type="ARBA" id="ARBA00023136"/>
    </source>
</evidence>
<feature type="compositionally biased region" description="Acidic residues" evidence="9">
    <location>
        <begin position="704"/>
        <end position="717"/>
    </location>
</feature>
<comment type="subcellular location">
    <subcellularLocation>
        <location evidence="1">Membrane</location>
        <topology evidence="1">Multi-pass membrane protein</topology>
    </subcellularLocation>
</comment>
<feature type="transmembrane region" description="Helical" evidence="10">
    <location>
        <begin position="737"/>
        <end position="756"/>
    </location>
</feature>
<dbReference type="Pfam" id="PF00664">
    <property type="entry name" value="ABC_membrane"/>
    <property type="match status" value="2"/>
</dbReference>
<dbReference type="SUPFAM" id="SSF52540">
    <property type="entry name" value="P-loop containing nucleoside triphosphate hydrolases"/>
    <property type="match status" value="2"/>
</dbReference>
<dbReference type="PROSITE" id="PS50893">
    <property type="entry name" value="ABC_TRANSPORTER_2"/>
    <property type="match status" value="2"/>
</dbReference>
<feature type="domain" description="ABC transmembrane type-1" evidence="12">
    <location>
        <begin position="742"/>
        <end position="1090"/>
    </location>
</feature>
<feature type="transmembrane region" description="Helical" evidence="10">
    <location>
        <begin position="919"/>
        <end position="939"/>
    </location>
</feature>
<feature type="transmembrane region" description="Helical" evidence="10">
    <location>
        <begin position="1028"/>
        <end position="1048"/>
    </location>
</feature>
<feature type="domain" description="ABC transporter" evidence="11">
    <location>
        <begin position="1120"/>
        <end position="1349"/>
    </location>
</feature>
<keyword evidence="3 10" id="KW-0812">Transmembrane</keyword>
<dbReference type="GO" id="GO:0016020">
    <property type="term" value="C:membrane"/>
    <property type="evidence" value="ECO:0007669"/>
    <property type="project" value="UniProtKB-SubCell"/>
</dbReference>
<dbReference type="FunFam" id="3.40.50.300:FF:000163">
    <property type="entry name" value="Multidrug resistance-associated protein member 4"/>
    <property type="match status" value="1"/>
</dbReference>
<dbReference type="SUPFAM" id="SSF90123">
    <property type="entry name" value="ABC transporter transmembrane region"/>
    <property type="match status" value="2"/>
</dbReference>
<dbReference type="FunFam" id="1.20.1560.10:FF:000026">
    <property type="entry name" value="Multidrug resistance-associated protein lethal(2)03659"/>
    <property type="match status" value="1"/>
</dbReference>
<evidence type="ECO:0000256" key="5">
    <source>
        <dbReference type="ARBA" id="ARBA00022741"/>
    </source>
</evidence>
<dbReference type="SMR" id="A0A0E3ZB25"/>
<dbReference type="Gene3D" id="1.20.1560.10">
    <property type="entry name" value="ABC transporter type 1, transmembrane domain"/>
    <property type="match status" value="2"/>
</dbReference>
<dbReference type="Gene3D" id="3.40.50.300">
    <property type="entry name" value="P-loop containing nucleotide triphosphate hydrolases"/>
    <property type="match status" value="2"/>
</dbReference>
<dbReference type="PANTHER" id="PTHR24223:SF415">
    <property type="entry name" value="FI20190P1"/>
    <property type="match status" value="1"/>
</dbReference>
<evidence type="ECO:0000259" key="11">
    <source>
        <dbReference type="PROSITE" id="PS50893"/>
    </source>
</evidence>
<dbReference type="GO" id="GO:0016887">
    <property type="term" value="F:ATP hydrolysis activity"/>
    <property type="evidence" value="ECO:0007669"/>
    <property type="project" value="InterPro"/>
</dbReference>
<feature type="transmembrane region" description="Helical" evidence="10">
    <location>
        <begin position="945"/>
        <end position="963"/>
    </location>
</feature>
<dbReference type="PROSITE" id="PS50929">
    <property type="entry name" value="ABC_TM1F"/>
    <property type="match status" value="2"/>
</dbReference>
<gene>
    <name evidence="13" type="primary">ABCC4</name>
</gene>
<feature type="transmembrane region" description="Helical" evidence="10">
    <location>
        <begin position="843"/>
        <end position="871"/>
    </location>
</feature>
<dbReference type="CDD" id="cd18579">
    <property type="entry name" value="ABC_6TM_ABCC_D1"/>
    <property type="match status" value="1"/>
</dbReference>
<feature type="transmembrane region" description="Helical" evidence="10">
    <location>
        <begin position="368"/>
        <end position="390"/>
    </location>
</feature>
<feature type="transmembrane region" description="Helical" evidence="10">
    <location>
        <begin position="106"/>
        <end position="128"/>
    </location>
</feature>
<dbReference type="GO" id="GO:0005524">
    <property type="term" value="F:ATP binding"/>
    <property type="evidence" value="ECO:0007669"/>
    <property type="project" value="UniProtKB-KW"/>
</dbReference>
<dbReference type="InterPro" id="IPR003439">
    <property type="entry name" value="ABC_transporter-like_ATP-bd"/>
</dbReference>